<dbReference type="Gene3D" id="3.40.50.300">
    <property type="entry name" value="P-loop containing nucleotide triphosphate hydrolases"/>
    <property type="match status" value="1"/>
</dbReference>
<feature type="domain" description="TrwC relaxase" evidence="1">
    <location>
        <begin position="24"/>
        <end position="351"/>
    </location>
</feature>
<dbReference type="InterPro" id="IPR027417">
    <property type="entry name" value="P-loop_NTPase"/>
</dbReference>
<dbReference type="NCBIfam" id="NF041492">
    <property type="entry name" value="MobF"/>
    <property type="match status" value="1"/>
</dbReference>
<protein>
    <submittedName>
        <fullName evidence="2">MobF family relaxase</fullName>
    </submittedName>
</protein>
<proteinExistence type="predicted"/>
<evidence type="ECO:0000313" key="3">
    <source>
        <dbReference type="Proteomes" id="UP001596298"/>
    </source>
</evidence>
<keyword evidence="3" id="KW-1185">Reference proteome</keyword>
<accession>A0ABW2AJC1</accession>
<comment type="caution">
    <text evidence="2">The sequence shown here is derived from an EMBL/GenBank/DDBJ whole genome shotgun (WGS) entry which is preliminary data.</text>
</comment>
<evidence type="ECO:0000259" key="1">
    <source>
        <dbReference type="Pfam" id="PF08751"/>
    </source>
</evidence>
<dbReference type="Pfam" id="PF13604">
    <property type="entry name" value="AAA_30"/>
    <property type="match status" value="1"/>
</dbReference>
<dbReference type="InterPro" id="IPR014862">
    <property type="entry name" value="TrwC"/>
</dbReference>
<organism evidence="2 3">
    <name type="scientific">Flexivirga alba</name>
    <dbReference type="NCBI Taxonomy" id="702742"/>
    <lineage>
        <taxon>Bacteria</taxon>
        <taxon>Bacillati</taxon>
        <taxon>Actinomycetota</taxon>
        <taxon>Actinomycetes</taxon>
        <taxon>Micrococcales</taxon>
        <taxon>Dermacoccaceae</taxon>
        <taxon>Flexivirga</taxon>
    </lineage>
</organism>
<dbReference type="InterPro" id="IPR050534">
    <property type="entry name" value="Coronavir_polyprotein_1ab"/>
</dbReference>
<dbReference type="PANTHER" id="PTHR43788">
    <property type="entry name" value="DNA2/NAM7 HELICASE FAMILY MEMBER"/>
    <property type="match status" value="1"/>
</dbReference>
<dbReference type="Pfam" id="PF08751">
    <property type="entry name" value="TrwC"/>
    <property type="match status" value="1"/>
</dbReference>
<name>A0ABW2AJC1_9MICO</name>
<dbReference type="SUPFAM" id="SSF52540">
    <property type="entry name" value="P-loop containing nucleoside triphosphate hydrolases"/>
    <property type="match status" value="2"/>
</dbReference>
<dbReference type="SUPFAM" id="SSF55464">
    <property type="entry name" value="Origin of replication-binding domain, RBD-like"/>
    <property type="match status" value="1"/>
</dbReference>
<dbReference type="CDD" id="cd18809">
    <property type="entry name" value="SF1_C_RecD"/>
    <property type="match status" value="1"/>
</dbReference>
<dbReference type="RefSeq" id="WP_382403540.1">
    <property type="nucleotide sequence ID" value="NZ_JBHSWH010000001.1"/>
</dbReference>
<dbReference type="EMBL" id="JBHSWH010000001">
    <property type="protein sequence ID" value="MFC6706862.1"/>
    <property type="molecule type" value="Genomic_DNA"/>
</dbReference>
<gene>
    <name evidence="2" type="primary">mobF</name>
    <name evidence="2" type="ORF">ACFQDH_16770</name>
</gene>
<reference evidence="3" key="1">
    <citation type="journal article" date="2019" name="Int. J. Syst. Evol. Microbiol.">
        <title>The Global Catalogue of Microorganisms (GCM) 10K type strain sequencing project: providing services to taxonomists for standard genome sequencing and annotation.</title>
        <authorList>
            <consortium name="The Broad Institute Genomics Platform"/>
            <consortium name="The Broad Institute Genome Sequencing Center for Infectious Disease"/>
            <person name="Wu L."/>
            <person name="Ma J."/>
        </authorList>
    </citation>
    <scope>NUCLEOTIDE SEQUENCE [LARGE SCALE GENOMIC DNA]</scope>
    <source>
        <strain evidence="3">CCUG 58127</strain>
    </source>
</reference>
<dbReference type="Proteomes" id="UP001596298">
    <property type="component" value="Unassembled WGS sequence"/>
</dbReference>
<sequence>MLAGVPRRGRPLAVTMSIRRMTLGAGYRYLMSSVARLDQVGPARGLTAYYAAEGTPPGRFLGAGLAGLNNGRGVASGSIVTEEALWRMLGMLQDPVTRDPLGRRPPSSDTVYVDKAGQVRKARRPVAGFDLTFSAPKSVSVAWALADDATRDRIYAAHHRALEAVIGYAERRVFATRVGKGGVIQDDVLGVVAAAFDHWDSRAHDPQLHTHVVVLNRVQAACDGLWRTVDSRALHRAAVGLSELYNGILADEITAELGWEWTPEQRRHSPEPKWEIAGIPPDLRDHFSQRSSVIEFAKDALAAQFTQSHGRPPVGREIIQLRQQATLATRDKKDVQPLSELMRVWRDRARAFVGGTPQEWLNGLNTARGSNKPDSCRTTPPRLLTADEIGDESLEATAASALARVSDKRATFNRANLLAQALRELHGIRFAAPADRITAAEKAATFATQQAVMLTPQDPEPVPAELRRQDGTSRLRPRDSELFSTREILDAETRLLAAADATDAPTAPPPDFAADGNAAGLSPEQTAAVAAVTTSGRRLDLIVGPAGTGKTRTMAAVRAVWETGYGGGSVVGLAPSAAAAQVLADAVGVPAENTAKWISEQARYPHRAKRLEQLSTRLSRAYPSPETRRVQAEYVSARAEFERWRLGPGTLVIVDEASMASTRDLDRITAAAHDAGAKVLLVGDWAQLSPVQAGGAFKLLADTHPEAPTLHDVRRFQHEWERDASLRLRAGDVTVAKTYLAHGRVKFGQREDLLDLLFDAWRTDTRAGLASLMLAADAETVTDLNTRAHAYRVACGEIGLTGVHLGDGTTAGVGDTVITRLNQRALVTGRGWVKNGDDWIVQAINEDGSIRLARPGGGAIALLPPEYATNHLELGYATTAHRAQGRTVDTAHAFLNAATMREPLYVMASRGRESNRLYIDTAVDLAAARDHGGEQGLTEPESVLRVVIAASGADASASEVRGAEHRGTWRPSPDRARACFPRDVRATRL</sequence>
<evidence type="ECO:0000313" key="2">
    <source>
        <dbReference type="EMBL" id="MFC6706862.1"/>
    </source>
</evidence>